<dbReference type="PANTHER" id="PTHR23333">
    <property type="entry name" value="UBX DOMAIN CONTAINING PROTEIN"/>
    <property type="match status" value="1"/>
</dbReference>
<dbReference type="PROSITE" id="PS50033">
    <property type="entry name" value="UBX"/>
    <property type="match status" value="1"/>
</dbReference>
<dbReference type="FunFam" id="3.30.420.210:FF:000002">
    <property type="entry name" value="UBX domain-containing protein 1"/>
    <property type="match status" value="1"/>
</dbReference>
<dbReference type="Gene3D" id="3.30.420.210">
    <property type="entry name" value="SEP domain"/>
    <property type="match status" value="1"/>
</dbReference>
<name>I2H1Q9_HENB6</name>
<feature type="region of interest" description="Disordered" evidence="1">
    <location>
        <begin position="174"/>
        <end position="197"/>
    </location>
</feature>
<dbReference type="Gene3D" id="3.10.20.90">
    <property type="entry name" value="Phosphatidylinositol 3-kinase Catalytic Subunit, Chain A, domain 1"/>
    <property type="match status" value="1"/>
</dbReference>
<dbReference type="GeneID" id="14495291"/>
<feature type="region of interest" description="Disordered" evidence="1">
    <location>
        <begin position="302"/>
        <end position="350"/>
    </location>
</feature>
<dbReference type="SMART" id="SM00166">
    <property type="entry name" value="UBX"/>
    <property type="match status" value="1"/>
</dbReference>
<dbReference type="GO" id="GO:0005634">
    <property type="term" value="C:nucleus"/>
    <property type="evidence" value="ECO:0007669"/>
    <property type="project" value="TreeGrafter"/>
</dbReference>
<dbReference type="HOGENOM" id="CLU_029402_4_1_1"/>
<proteinExistence type="predicted"/>
<evidence type="ECO:0000259" key="2">
    <source>
        <dbReference type="PROSITE" id="PS50033"/>
    </source>
</evidence>
<keyword evidence="5" id="KW-1185">Reference proteome</keyword>
<feature type="domain" description="SEP" evidence="3">
    <location>
        <begin position="235"/>
        <end position="300"/>
    </location>
</feature>
<dbReference type="InterPro" id="IPR012989">
    <property type="entry name" value="SEP_domain"/>
</dbReference>
<dbReference type="GO" id="GO:0034727">
    <property type="term" value="P:piecemeal microautophagy of the nucleus"/>
    <property type="evidence" value="ECO:0007669"/>
    <property type="project" value="EnsemblFungi"/>
</dbReference>
<reference evidence="4 5" key="1">
    <citation type="journal article" date="2011" name="Proc. Natl. Acad. Sci. U.S.A.">
        <title>Evolutionary erosion of yeast sex chromosomes by mating-type switching accidents.</title>
        <authorList>
            <person name="Gordon J.L."/>
            <person name="Armisen D."/>
            <person name="Proux-Wera E."/>
            <person name="Oheigeartaigh S.S."/>
            <person name="Byrne K.P."/>
            <person name="Wolfe K.H."/>
        </authorList>
    </citation>
    <scope>NUCLEOTIDE SEQUENCE [LARGE SCALE GENOMIC DNA]</scope>
    <source>
        <strain evidence="5">ATCC 34711 / CBS 6284 / DSM 70876 / NBRC 10599 / NRRL Y-10934 / UCD 77-7</strain>
    </source>
</reference>
<feature type="compositionally biased region" description="Polar residues" evidence="1">
    <location>
        <begin position="329"/>
        <end position="338"/>
    </location>
</feature>
<dbReference type="CDD" id="cd01770">
    <property type="entry name" value="UBX_UBXN2"/>
    <property type="match status" value="1"/>
</dbReference>
<dbReference type="GO" id="GO:0036503">
    <property type="term" value="P:ERAD pathway"/>
    <property type="evidence" value="ECO:0007669"/>
    <property type="project" value="EnsemblFungi"/>
</dbReference>
<evidence type="ECO:0000259" key="3">
    <source>
        <dbReference type="PROSITE" id="PS51399"/>
    </source>
</evidence>
<dbReference type="KEGG" id="tbl:TBLA_0C05150"/>
<accession>I2H1Q9</accession>
<feature type="region of interest" description="Disordered" evidence="1">
    <location>
        <begin position="48"/>
        <end position="161"/>
    </location>
</feature>
<dbReference type="InterPro" id="IPR029071">
    <property type="entry name" value="Ubiquitin-like_domsf"/>
</dbReference>
<dbReference type="InParanoid" id="I2H1Q9"/>
<feature type="compositionally biased region" description="Basic and acidic residues" evidence="1">
    <location>
        <begin position="341"/>
        <end position="350"/>
    </location>
</feature>
<sequence length="428" mass="47395">MSDDKIQKFMELTNSSISVAQQYLNDYKEIDTAVNAFYADRLDNESNKANSPFMNPETNNLTNVRPELGGNRGANESFGSSRSSSTSQFGGLGQRNTNSISSRGGSLTNSNSNSRFMSFSDMVRGKADKEEDEHKQRTTFAGGETSGLEIADPNPSERNPSSLLRDLLEKAKRGGQQLANGGFSDEEGTGFGVDDNEDEKVESFAGKGYRLGSSLDAQDQIIEDNGNTSTGKPKKVTREITFWKDGFQVGDSKLYRYDDPSNSFYLSELNQGRAPLKLLDVEFGQEVNVNVFKKLDEEYKPPKRQLGGFSGEGQRLGSPVPGDSKVKLINTQSSNLANEASKPDEKKKEDEKKYDIAIQIRYSNGKKELYRCNSSDTVESLYDYVEDNTDDNRTFTLNTSFPVKPIAKDSTTLKVANLANSVVVQRWV</sequence>
<dbReference type="GO" id="GO:0007030">
    <property type="term" value="P:Golgi organization"/>
    <property type="evidence" value="ECO:0007669"/>
    <property type="project" value="TreeGrafter"/>
</dbReference>
<dbReference type="FunCoup" id="I2H1Q9">
    <property type="interactions" value="1130"/>
</dbReference>
<dbReference type="GO" id="GO:0061025">
    <property type="term" value="P:membrane fusion"/>
    <property type="evidence" value="ECO:0007669"/>
    <property type="project" value="TreeGrafter"/>
</dbReference>
<dbReference type="GO" id="GO:0000045">
    <property type="term" value="P:autophagosome assembly"/>
    <property type="evidence" value="ECO:0007669"/>
    <property type="project" value="EnsemblFungi"/>
</dbReference>
<dbReference type="PANTHER" id="PTHR23333:SF20">
    <property type="entry name" value="NSFL1 COFACTOR P47"/>
    <property type="match status" value="1"/>
</dbReference>
<dbReference type="SUPFAM" id="SSF54236">
    <property type="entry name" value="Ubiquitin-like"/>
    <property type="match status" value="1"/>
</dbReference>
<dbReference type="GO" id="GO:0031134">
    <property type="term" value="P:sister chromatid biorientation"/>
    <property type="evidence" value="ECO:0007669"/>
    <property type="project" value="EnsemblFungi"/>
</dbReference>
<dbReference type="AlphaFoldDB" id="I2H1Q9"/>
<dbReference type="OrthoDB" id="25887at2759"/>
<evidence type="ECO:0000313" key="5">
    <source>
        <dbReference type="Proteomes" id="UP000002866"/>
    </source>
</evidence>
<dbReference type="Proteomes" id="UP000002866">
    <property type="component" value="Chromosome 3"/>
</dbReference>
<dbReference type="SUPFAM" id="SSF102848">
    <property type="entry name" value="NSFL1 (p97 ATPase) cofactor p47, SEP domain"/>
    <property type="match status" value="1"/>
</dbReference>
<dbReference type="GO" id="GO:0005977">
    <property type="term" value="P:glycogen metabolic process"/>
    <property type="evidence" value="ECO:0007669"/>
    <property type="project" value="EnsemblFungi"/>
</dbReference>
<feature type="compositionally biased region" description="Basic and acidic residues" evidence="1">
    <location>
        <begin position="123"/>
        <end position="136"/>
    </location>
</feature>
<dbReference type="GO" id="GO:0043161">
    <property type="term" value="P:proteasome-mediated ubiquitin-dependent protein catabolic process"/>
    <property type="evidence" value="ECO:0007669"/>
    <property type="project" value="EnsemblFungi"/>
</dbReference>
<feature type="compositionally biased region" description="Low complexity" evidence="1">
    <location>
        <begin position="77"/>
        <end position="87"/>
    </location>
</feature>
<dbReference type="InterPro" id="IPR036241">
    <property type="entry name" value="NSFL1C_SEP_dom_sf"/>
</dbReference>
<dbReference type="InterPro" id="IPR001012">
    <property type="entry name" value="UBX_dom"/>
</dbReference>
<dbReference type="eggNOG" id="KOG2086">
    <property type="taxonomic scope" value="Eukaryota"/>
</dbReference>
<evidence type="ECO:0000313" key="4">
    <source>
        <dbReference type="EMBL" id="CCH60311.1"/>
    </source>
</evidence>
<dbReference type="CDD" id="cd14351">
    <property type="entry name" value="UBA_Ubx1_like"/>
    <property type="match status" value="1"/>
</dbReference>
<evidence type="ECO:0008006" key="6">
    <source>
        <dbReference type="Google" id="ProtNLM"/>
    </source>
</evidence>
<dbReference type="RefSeq" id="XP_004179830.1">
    <property type="nucleotide sequence ID" value="XM_004179782.1"/>
</dbReference>
<evidence type="ECO:0000256" key="1">
    <source>
        <dbReference type="SAM" id="MobiDB-lite"/>
    </source>
</evidence>
<gene>
    <name evidence="4" type="primary">TBLA0C05150</name>
    <name evidence="4" type="ORF">TBLA_0C05150</name>
</gene>
<dbReference type="GO" id="GO:0019888">
    <property type="term" value="F:protein phosphatase regulator activity"/>
    <property type="evidence" value="ECO:0007669"/>
    <property type="project" value="EnsemblFungi"/>
</dbReference>
<dbReference type="Gene3D" id="1.10.8.10">
    <property type="entry name" value="DNA helicase RuvA subunit, C-terminal domain"/>
    <property type="match status" value="1"/>
</dbReference>
<feature type="domain" description="UBX" evidence="2">
    <location>
        <begin position="351"/>
        <end position="426"/>
    </location>
</feature>
<dbReference type="PROSITE" id="PS51399">
    <property type="entry name" value="SEP"/>
    <property type="match status" value="1"/>
</dbReference>
<feature type="compositionally biased region" description="Polar residues" evidence="1">
    <location>
        <begin position="48"/>
        <end position="63"/>
    </location>
</feature>
<protein>
    <recommendedName>
        <fullName evidence="6">UBX domain-containing protein</fullName>
    </recommendedName>
</protein>
<feature type="compositionally biased region" description="Acidic residues" evidence="1">
    <location>
        <begin position="184"/>
        <end position="197"/>
    </location>
</feature>
<dbReference type="EMBL" id="HE806318">
    <property type="protein sequence ID" value="CCH60311.1"/>
    <property type="molecule type" value="Genomic_DNA"/>
</dbReference>
<dbReference type="GO" id="GO:0031468">
    <property type="term" value="P:nuclear membrane reassembly"/>
    <property type="evidence" value="ECO:0007669"/>
    <property type="project" value="TreeGrafter"/>
</dbReference>
<dbReference type="STRING" id="1071380.I2H1Q9"/>
<dbReference type="GO" id="GO:0043130">
    <property type="term" value="F:ubiquitin binding"/>
    <property type="evidence" value="ECO:0007669"/>
    <property type="project" value="TreeGrafter"/>
</dbReference>
<dbReference type="SMART" id="SM00553">
    <property type="entry name" value="SEP"/>
    <property type="match status" value="1"/>
</dbReference>
<dbReference type="GO" id="GO:0036435">
    <property type="term" value="F:K48-linked polyubiquitin modification-dependent protein binding"/>
    <property type="evidence" value="ECO:0007669"/>
    <property type="project" value="EnsemblFungi"/>
</dbReference>
<dbReference type="Pfam" id="PF14555">
    <property type="entry name" value="UBA_4"/>
    <property type="match status" value="1"/>
</dbReference>
<dbReference type="Pfam" id="PF08059">
    <property type="entry name" value="SEP"/>
    <property type="match status" value="1"/>
</dbReference>
<dbReference type="GO" id="GO:0030437">
    <property type="term" value="P:ascospore formation"/>
    <property type="evidence" value="ECO:0007669"/>
    <property type="project" value="EnsemblFungi"/>
</dbReference>
<feature type="compositionally biased region" description="Polar residues" evidence="1">
    <location>
        <begin position="94"/>
        <end position="108"/>
    </location>
</feature>
<dbReference type="Pfam" id="PF00789">
    <property type="entry name" value="UBX"/>
    <property type="match status" value="1"/>
</dbReference>
<organism evidence="4 5">
    <name type="scientific">Henningerozyma blattae (strain ATCC 34711 / CBS 6284 / DSM 70876 / NBRC 10599 / NRRL Y-10934 / UCD 77-7)</name>
    <name type="common">Yeast</name>
    <name type="synonym">Tetrapisispora blattae</name>
    <dbReference type="NCBI Taxonomy" id="1071380"/>
    <lineage>
        <taxon>Eukaryota</taxon>
        <taxon>Fungi</taxon>
        <taxon>Dikarya</taxon>
        <taxon>Ascomycota</taxon>
        <taxon>Saccharomycotina</taxon>
        <taxon>Saccharomycetes</taxon>
        <taxon>Saccharomycetales</taxon>
        <taxon>Saccharomycetaceae</taxon>
        <taxon>Henningerozyma</taxon>
    </lineage>
</organism>
<dbReference type="GO" id="GO:0005829">
    <property type="term" value="C:cytosol"/>
    <property type="evidence" value="ECO:0007669"/>
    <property type="project" value="TreeGrafter"/>
</dbReference>
<dbReference type="OMA" id="REVLHCN"/>